<feature type="compositionally biased region" description="Acidic residues" evidence="2">
    <location>
        <begin position="189"/>
        <end position="199"/>
    </location>
</feature>
<evidence type="ECO:0000259" key="3">
    <source>
        <dbReference type="PROSITE" id="PS50026"/>
    </source>
</evidence>
<dbReference type="SUPFAM" id="SSF57196">
    <property type="entry name" value="EGF/Laminin"/>
    <property type="match status" value="1"/>
</dbReference>
<dbReference type="GO" id="GO:0004386">
    <property type="term" value="F:helicase activity"/>
    <property type="evidence" value="ECO:0007669"/>
    <property type="project" value="UniProtKB-KW"/>
</dbReference>
<feature type="domain" description="EGF-like" evidence="3">
    <location>
        <begin position="609"/>
        <end position="645"/>
    </location>
</feature>
<dbReference type="SUPFAM" id="SSF57184">
    <property type="entry name" value="Growth factor receptor domain"/>
    <property type="match status" value="1"/>
</dbReference>
<keyword evidence="4" id="KW-0378">Hydrolase</keyword>
<dbReference type="PANTHER" id="PTHR24033:SF151">
    <property type="entry name" value="NOTCH 2"/>
    <property type="match status" value="1"/>
</dbReference>
<feature type="disulfide bond" evidence="1">
    <location>
        <begin position="752"/>
        <end position="761"/>
    </location>
</feature>
<dbReference type="AlphaFoldDB" id="A0AAV4W4B3"/>
<keyword evidence="5" id="KW-1185">Reference proteome</keyword>
<feature type="disulfide bond" evidence="1">
    <location>
        <begin position="635"/>
        <end position="644"/>
    </location>
</feature>
<name>A0AAV4W4B3_9ARAC</name>
<feature type="disulfide bond" evidence="1">
    <location>
        <begin position="393"/>
        <end position="402"/>
    </location>
</feature>
<comment type="caution">
    <text evidence="4">The sequence shown here is derived from an EMBL/GenBank/DDBJ whole genome shotgun (WGS) entry which is preliminary data.</text>
</comment>
<evidence type="ECO:0000313" key="4">
    <source>
        <dbReference type="EMBL" id="GIY77083.1"/>
    </source>
</evidence>
<feature type="region of interest" description="Disordered" evidence="2">
    <location>
        <begin position="179"/>
        <end position="199"/>
    </location>
</feature>
<evidence type="ECO:0000256" key="1">
    <source>
        <dbReference type="PROSITE-ProRule" id="PRU00076"/>
    </source>
</evidence>
<evidence type="ECO:0000256" key="2">
    <source>
        <dbReference type="SAM" id="MobiDB-lite"/>
    </source>
</evidence>
<evidence type="ECO:0000313" key="5">
    <source>
        <dbReference type="Proteomes" id="UP001054837"/>
    </source>
</evidence>
<feature type="disulfide bond" evidence="1">
    <location>
        <begin position="514"/>
        <end position="523"/>
    </location>
</feature>
<dbReference type="PANTHER" id="PTHR24033">
    <property type="entry name" value="EGF-LIKE DOMAIN-CONTAINING PROTEIN"/>
    <property type="match status" value="1"/>
</dbReference>
<dbReference type="EMBL" id="BPLQ01014080">
    <property type="protein sequence ID" value="GIY77083.1"/>
    <property type="molecule type" value="Genomic_DNA"/>
</dbReference>
<dbReference type="PROSITE" id="PS01186">
    <property type="entry name" value="EGF_2"/>
    <property type="match status" value="1"/>
</dbReference>
<feature type="domain" description="EGF-like" evidence="3">
    <location>
        <begin position="727"/>
        <end position="762"/>
    </location>
</feature>
<gene>
    <name evidence="4" type="primary">AVEN_267640_1</name>
    <name evidence="4" type="ORF">CDAR_186364</name>
</gene>
<protein>
    <submittedName>
        <fullName evidence="4">ATP-dependent DNA helicase</fullName>
    </submittedName>
</protein>
<dbReference type="InterPro" id="IPR000742">
    <property type="entry name" value="EGF"/>
</dbReference>
<keyword evidence="4" id="KW-0347">Helicase</keyword>
<dbReference type="Gene3D" id="2.10.25.10">
    <property type="entry name" value="Laminin"/>
    <property type="match status" value="3"/>
</dbReference>
<dbReference type="InterPro" id="IPR051830">
    <property type="entry name" value="NOTCH_homolog"/>
</dbReference>
<dbReference type="PROSITE" id="PS00022">
    <property type="entry name" value="EGF_1"/>
    <property type="match status" value="4"/>
</dbReference>
<keyword evidence="1" id="KW-1015">Disulfide bond</keyword>
<feature type="domain" description="EGF-like" evidence="3">
    <location>
        <begin position="488"/>
        <end position="524"/>
    </location>
</feature>
<feature type="domain" description="EGF-like" evidence="3">
    <location>
        <begin position="366"/>
        <end position="403"/>
    </location>
</feature>
<feature type="disulfide bond" evidence="1">
    <location>
        <begin position="731"/>
        <end position="741"/>
    </location>
</feature>
<dbReference type="Pfam" id="PF20209">
    <property type="entry name" value="DUF6570"/>
    <property type="match status" value="1"/>
</dbReference>
<dbReference type="SMART" id="SM00181">
    <property type="entry name" value="EGF"/>
    <property type="match status" value="14"/>
</dbReference>
<keyword evidence="1" id="KW-0245">EGF-like domain</keyword>
<keyword evidence="4" id="KW-0547">Nucleotide-binding</keyword>
<dbReference type="PROSITE" id="PS50026">
    <property type="entry name" value="EGF_3"/>
    <property type="match status" value="4"/>
</dbReference>
<reference evidence="4 5" key="1">
    <citation type="submission" date="2021-06" db="EMBL/GenBank/DDBJ databases">
        <title>Caerostris darwini draft genome.</title>
        <authorList>
            <person name="Kono N."/>
            <person name="Arakawa K."/>
        </authorList>
    </citation>
    <scope>NUCLEOTIDE SEQUENCE [LARGE SCALE GENOMIC DNA]</scope>
</reference>
<organism evidence="4 5">
    <name type="scientific">Caerostris darwini</name>
    <dbReference type="NCBI Taxonomy" id="1538125"/>
    <lineage>
        <taxon>Eukaryota</taxon>
        <taxon>Metazoa</taxon>
        <taxon>Ecdysozoa</taxon>
        <taxon>Arthropoda</taxon>
        <taxon>Chelicerata</taxon>
        <taxon>Arachnida</taxon>
        <taxon>Araneae</taxon>
        <taxon>Araneomorphae</taxon>
        <taxon>Entelegynae</taxon>
        <taxon>Araneoidea</taxon>
        <taxon>Araneidae</taxon>
        <taxon>Caerostris</taxon>
    </lineage>
</organism>
<sequence length="987" mass="110195">MRNSGSKSKNVSLYQIAIIFSANLDEADFCKTCSDHIRKRNVPNLAANYGFRYPEQPSCLSELNDLEERLVALRIPFMRIRELGRDRQYGIKGSVANVPNDLHKSVDCLPRNVNDSATIYVKLKKRLSFKLHFMYHANRVYSAALYLMNKPLYQSQNVNIDLEWLEKFRTESLPEGSNAFADLNPISSEENDESDIDDDDYDDPFVNPAPAETVINKLNTNNDAGLALAPGEDQMPFVLFDDLAEELSYPRMYCGDMRHFTRKKPPTYSEIVRSELRRYDRRCATPQKILYSHQKNLHKLLLSSIQICLRNKIPTDSSLTAQQVQDQQCLRQLFYKNQAYKFMKTIKCSPAHWENKKNRVCAQIRQFETCSEDADCENGGICKKEAGGKFCHCPSGTSGDRCEIVDECENGRYQNCKGYSGTCEYDLLEKKAVCTCPDGLKLHQRDNICKECDCGDHGNCQFDELGIKRCTCDEGYAVRIIGCRTACVATCDESSDCENAGICVWEGEDKFCDCKNGTRGDKCEHIDDCDEGIFKDCQGDKGTCYYDTERQKAKCVCSRGKSLDQNVNFCKDCDCGDNGVCVFLKGGYQSCLCYDGSAMRIIGEKKTCNETCVEDSDCNNGGVCKGAGEIRFCECPPGLSGDTCEVLDDCVTGRLRNCSGNSGVCKYDMAKKAAFCSCSKGKSLYPFENKCKECNCGEGSTSCRFEGYQKRCSCADGYAVEDGKCKKLHPCEPSPCVHGHCVVKGEDFECICVNPFTGRYCEISTCIQTKCFGGRCKIYGNREECICPAGHQLNNGTCEKIFCVEKKCYDGKCVIQNGVEMCICPDDYVLDGNECRKVKCSQRRCIGGDCRVLRGNVEDCVCPVGHVLIDDTCTVGHCTPRTCYGGRCETRDGRLECICPDGFHLEGVGCIETTCKEQNCFGGYCKVVNGHEICSCMDGHVLKNDQCQKARCMEKNCFGGKCDVVDGEEVCSCPVGFHLQGDVCREI</sequence>
<comment type="caution">
    <text evidence="1">Lacks conserved residue(s) required for the propagation of feature annotation.</text>
</comment>
<accession>A0AAV4W4B3</accession>
<dbReference type="Proteomes" id="UP001054837">
    <property type="component" value="Unassembled WGS sequence"/>
</dbReference>
<dbReference type="InterPro" id="IPR046700">
    <property type="entry name" value="DUF6570"/>
</dbReference>
<keyword evidence="4" id="KW-0067">ATP-binding</keyword>
<proteinExistence type="predicted"/>
<dbReference type="InterPro" id="IPR009030">
    <property type="entry name" value="Growth_fac_rcpt_cys_sf"/>
</dbReference>